<evidence type="ECO:0000313" key="2">
    <source>
        <dbReference type="Proteomes" id="UP000186456"/>
    </source>
</evidence>
<protein>
    <submittedName>
        <fullName evidence="1">Uncharacterized protein</fullName>
    </submittedName>
</protein>
<proteinExistence type="predicted"/>
<organism evidence="1 2">
    <name type="scientific">Microbacterium testaceum (strain StLB037)</name>
    <dbReference type="NCBI Taxonomy" id="979556"/>
    <lineage>
        <taxon>Bacteria</taxon>
        <taxon>Bacillati</taxon>
        <taxon>Actinomycetota</taxon>
        <taxon>Actinomycetes</taxon>
        <taxon>Micrococcales</taxon>
        <taxon>Microbacteriaceae</taxon>
        <taxon>Microbacterium</taxon>
    </lineage>
</organism>
<accession>A0A1H0Q921</accession>
<evidence type="ECO:0000313" key="1">
    <source>
        <dbReference type="EMBL" id="SDP13872.1"/>
    </source>
</evidence>
<dbReference type="EMBL" id="FNJN01000004">
    <property type="protein sequence ID" value="SDP13872.1"/>
    <property type="molecule type" value="Genomic_DNA"/>
</dbReference>
<reference evidence="1 2" key="1">
    <citation type="submission" date="2016-10" db="EMBL/GenBank/DDBJ databases">
        <authorList>
            <person name="de Groot N.N."/>
        </authorList>
    </citation>
    <scope>NUCLEOTIDE SEQUENCE [LARGE SCALE GENOMIC DNA]</scope>
    <source>
        <strain evidence="1 2">StLB037</strain>
    </source>
</reference>
<gene>
    <name evidence="1" type="ORF">SAMN04487788_2308</name>
</gene>
<dbReference type="Proteomes" id="UP000186456">
    <property type="component" value="Unassembled WGS sequence"/>
</dbReference>
<dbReference type="AlphaFoldDB" id="A0A1H0Q921"/>
<name>A0A1H0Q921_MICTS</name>
<sequence length="197" mass="21488">MNALENAITRVNGDGDYIARLLTEALLAERPISDEPPLSGAEADVLVASGAFTREELTDISDKVRRGSLPAVVANTLVAHVYSSMSNDDVRGFLDLKAAELDHAVETRKLHAVEVAGMRRFPMWQFSLSSPGKLLPHLPEIIELVGTMNWISLAGLMSTKQSEMESFGAQSPVEWFRQGGEIGALKAILVRKSRTQT</sequence>